<dbReference type="GO" id="GO:0005886">
    <property type="term" value="C:plasma membrane"/>
    <property type="evidence" value="ECO:0007669"/>
    <property type="project" value="TreeGrafter"/>
</dbReference>
<dbReference type="InterPro" id="IPR004378">
    <property type="entry name" value="F420H2_quin_Rdtase"/>
</dbReference>
<reference evidence="5 6" key="2">
    <citation type="submission" date="2016-10" db="EMBL/GenBank/DDBJ databases">
        <authorList>
            <person name="Varghese N."/>
            <person name="Submissions S."/>
        </authorList>
    </citation>
    <scope>NUCLEOTIDE SEQUENCE [LARGE SCALE GENOMIC DNA]</scope>
    <source>
        <strain evidence="6">ATCC 20501</strain>
        <strain evidence="4 5">CGMCC 4.3529</strain>
    </source>
</reference>
<proteinExistence type="inferred from homology"/>
<dbReference type="Gene3D" id="2.30.110.10">
    <property type="entry name" value="Electron Transport, Fmn-binding Protein, Chain A"/>
    <property type="match status" value="1"/>
</dbReference>
<evidence type="ECO:0000313" key="4">
    <source>
        <dbReference type="EMBL" id="SFC75680.1"/>
    </source>
</evidence>
<sequence>MGAERGALTVDMADKDVEFSPTSWVQEQTKRILETGTTEGIEIQGSPIVLMTLRGAKSGKLRYTPVMRVEHEGRYAVVASKGGAPEHPTWYYNIKAHPEFQLQDGTVTKDFVAREVEGAERAEWWERAVAAYPAYAEYQEKTDRQIPVFVLEPK</sequence>
<dbReference type="Proteomes" id="UP000199690">
    <property type="component" value="Unassembled WGS sequence"/>
</dbReference>
<name>A0A1H5U9M5_9PSEU</name>
<dbReference type="EMBL" id="FNVB01000002">
    <property type="protein sequence ID" value="SEF71812.1"/>
    <property type="molecule type" value="Genomic_DNA"/>
</dbReference>
<dbReference type="PANTHER" id="PTHR39428:SF3">
    <property type="entry name" value="DEAZAFLAVIN-DEPENDENT NITROREDUCTASE"/>
    <property type="match status" value="1"/>
</dbReference>
<gene>
    <name evidence="3" type="ORF">SAMN02982929_00459</name>
    <name evidence="4" type="ORF">SAMN05216506_1011611</name>
</gene>
<dbReference type="PANTHER" id="PTHR39428">
    <property type="entry name" value="F420H(2)-DEPENDENT QUINONE REDUCTASE RV1261C"/>
    <property type="match status" value="1"/>
</dbReference>
<dbReference type="GO" id="GO:0070967">
    <property type="term" value="F:coenzyme F420 binding"/>
    <property type="evidence" value="ECO:0007669"/>
    <property type="project" value="TreeGrafter"/>
</dbReference>
<dbReference type="SMR" id="A0A1H5U9M5"/>
<reference evidence="3" key="1">
    <citation type="submission" date="2016-10" db="EMBL/GenBank/DDBJ databases">
        <authorList>
            <person name="de Groot N.N."/>
        </authorList>
    </citation>
    <scope>NUCLEOTIDE SEQUENCE [LARGE SCALE GENOMIC DNA]</scope>
    <source>
        <strain evidence="3">ATCC 20501</strain>
    </source>
</reference>
<dbReference type="GO" id="GO:0016491">
    <property type="term" value="F:oxidoreductase activity"/>
    <property type="evidence" value="ECO:0007669"/>
    <property type="project" value="InterPro"/>
</dbReference>
<dbReference type="EMBL" id="FOME01000001">
    <property type="protein sequence ID" value="SFC75680.1"/>
    <property type="molecule type" value="Genomic_DNA"/>
</dbReference>
<dbReference type="Proteomes" id="UP000236729">
    <property type="component" value="Unassembled WGS sequence"/>
</dbReference>
<evidence type="ECO:0000313" key="5">
    <source>
        <dbReference type="Proteomes" id="UP000199690"/>
    </source>
</evidence>
<evidence type="ECO:0000313" key="6">
    <source>
        <dbReference type="Proteomes" id="UP000236729"/>
    </source>
</evidence>
<evidence type="ECO:0000256" key="1">
    <source>
        <dbReference type="ARBA" id="ARBA00008710"/>
    </source>
</evidence>
<evidence type="ECO:0000256" key="2">
    <source>
        <dbReference type="ARBA" id="ARBA00049106"/>
    </source>
</evidence>
<dbReference type="InterPro" id="IPR012349">
    <property type="entry name" value="Split_barrel_FMN-bd"/>
</dbReference>
<protein>
    <submittedName>
        <fullName evidence="3">Deazaflavin-dependent oxidoreductase, nitroreductase family</fullName>
    </submittedName>
</protein>
<accession>A0A1I1M1Z3</accession>
<dbReference type="Pfam" id="PF04075">
    <property type="entry name" value="F420H2_quin_red"/>
    <property type="match status" value="1"/>
</dbReference>
<comment type="similarity">
    <text evidence="1">Belongs to the F420H(2)-dependent quinone reductase family.</text>
</comment>
<keyword evidence="5" id="KW-1185">Reference proteome</keyword>
<comment type="catalytic activity">
    <reaction evidence="2">
        <text>oxidized coenzyme F420-(gamma-L-Glu)(n) + a quinol + H(+) = reduced coenzyme F420-(gamma-L-Glu)(n) + a quinone</text>
        <dbReference type="Rhea" id="RHEA:39663"/>
        <dbReference type="Rhea" id="RHEA-COMP:12939"/>
        <dbReference type="Rhea" id="RHEA-COMP:14378"/>
        <dbReference type="ChEBI" id="CHEBI:15378"/>
        <dbReference type="ChEBI" id="CHEBI:24646"/>
        <dbReference type="ChEBI" id="CHEBI:132124"/>
        <dbReference type="ChEBI" id="CHEBI:133980"/>
        <dbReference type="ChEBI" id="CHEBI:139511"/>
    </reaction>
</comment>
<evidence type="ECO:0000313" key="3">
    <source>
        <dbReference type="EMBL" id="SEF71812.1"/>
    </source>
</evidence>
<accession>A0A1H5U9M5</accession>
<dbReference type="NCBIfam" id="TIGR00026">
    <property type="entry name" value="hi_GC_TIGR00026"/>
    <property type="match status" value="1"/>
</dbReference>
<dbReference type="AlphaFoldDB" id="A0A1H5U9M5"/>
<organism evidence="3 6">
    <name type="scientific">Saccharopolyspora kobensis</name>
    <dbReference type="NCBI Taxonomy" id="146035"/>
    <lineage>
        <taxon>Bacteria</taxon>
        <taxon>Bacillati</taxon>
        <taxon>Actinomycetota</taxon>
        <taxon>Actinomycetes</taxon>
        <taxon>Pseudonocardiales</taxon>
        <taxon>Pseudonocardiaceae</taxon>
        <taxon>Saccharopolyspora</taxon>
    </lineage>
</organism>